<dbReference type="Proteomes" id="UP000244005">
    <property type="component" value="Unassembled WGS sequence"/>
</dbReference>
<proteinExistence type="predicted"/>
<dbReference type="AlphaFoldDB" id="A0A2R6WMC2"/>
<feature type="compositionally biased region" description="Basic and acidic residues" evidence="1">
    <location>
        <begin position="82"/>
        <end position="111"/>
    </location>
</feature>
<feature type="region of interest" description="Disordered" evidence="1">
    <location>
        <begin position="1"/>
        <end position="200"/>
    </location>
</feature>
<gene>
    <name evidence="2" type="ORF">MARPO_0074s0002</name>
</gene>
<feature type="compositionally biased region" description="Basic and acidic residues" evidence="1">
    <location>
        <begin position="15"/>
        <end position="29"/>
    </location>
</feature>
<name>A0A2R6WMC2_MARPO</name>
<evidence type="ECO:0000313" key="3">
    <source>
        <dbReference type="Proteomes" id="UP000244005"/>
    </source>
</evidence>
<feature type="compositionally biased region" description="Basic and acidic residues" evidence="1">
    <location>
        <begin position="135"/>
        <end position="148"/>
    </location>
</feature>
<evidence type="ECO:0000256" key="1">
    <source>
        <dbReference type="SAM" id="MobiDB-lite"/>
    </source>
</evidence>
<accession>A0A2R6WMC2</accession>
<organism evidence="2 3">
    <name type="scientific">Marchantia polymorpha</name>
    <name type="common">Common liverwort</name>
    <name type="synonym">Marchantia aquatica</name>
    <dbReference type="NCBI Taxonomy" id="3197"/>
    <lineage>
        <taxon>Eukaryota</taxon>
        <taxon>Viridiplantae</taxon>
        <taxon>Streptophyta</taxon>
        <taxon>Embryophyta</taxon>
        <taxon>Marchantiophyta</taxon>
        <taxon>Marchantiopsida</taxon>
        <taxon>Marchantiidae</taxon>
        <taxon>Marchantiales</taxon>
        <taxon>Marchantiaceae</taxon>
        <taxon>Marchantia</taxon>
    </lineage>
</organism>
<feature type="compositionally biased region" description="Gly residues" evidence="1">
    <location>
        <begin position="119"/>
        <end position="134"/>
    </location>
</feature>
<feature type="compositionally biased region" description="Basic and acidic residues" evidence="1">
    <location>
        <begin position="172"/>
        <end position="184"/>
    </location>
</feature>
<evidence type="ECO:0000313" key="2">
    <source>
        <dbReference type="EMBL" id="PTQ35004.1"/>
    </source>
</evidence>
<feature type="compositionally biased region" description="Basic and acidic residues" evidence="1">
    <location>
        <begin position="40"/>
        <end position="65"/>
    </location>
</feature>
<keyword evidence="3" id="KW-1185">Reference proteome</keyword>
<dbReference type="EMBL" id="KZ772746">
    <property type="protein sequence ID" value="PTQ35004.1"/>
    <property type="molecule type" value="Genomic_DNA"/>
</dbReference>
<sequence>MNSRGGSKVRNVPQHGRETKTAADVDGRHITGLRNGKAGRKGELRGMRERGSDADRGCRRWEPRRSANGAGPPSVAANRQVQRKEMQKPKESWGKEKKGEESEKNIEEGRQAGRQAGRRGQGQGRGGAGQGRAGRAGEARVGERERRGRGAGSGEGISPACEKQLRARRRRVDSLAREERREGAGRGPIEWTGSRTHHTSTSFACVCSSRKGGLERLLVRGIGPS</sequence>
<protein>
    <submittedName>
        <fullName evidence="2">Uncharacterized protein</fullName>
    </submittedName>
</protein>
<reference evidence="3" key="1">
    <citation type="journal article" date="2017" name="Cell">
        <title>Insights into land plant evolution garnered from the Marchantia polymorpha genome.</title>
        <authorList>
            <person name="Bowman J.L."/>
            <person name="Kohchi T."/>
            <person name="Yamato K.T."/>
            <person name="Jenkins J."/>
            <person name="Shu S."/>
            <person name="Ishizaki K."/>
            <person name="Yamaoka S."/>
            <person name="Nishihama R."/>
            <person name="Nakamura Y."/>
            <person name="Berger F."/>
            <person name="Adam C."/>
            <person name="Aki S.S."/>
            <person name="Althoff F."/>
            <person name="Araki T."/>
            <person name="Arteaga-Vazquez M.A."/>
            <person name="Balasubrmanian S."/>
            <person name="Barry K."/>
            <person name="Bauer D."/>
            <person name="Boehm C.R."/>
            <person name="Briginshaw L."/>
            <person name="Caballero-Perez J."/>
            <person name="Catarino B."/>
            <person name="Chen F."/>
            <person name="Chiyoda S."/>
            <person name="Chovatia M."/>
            <person name="Davies K.M."/>
            <person name="Delmans M."/>
            <person name="Demura T."/>
            <person name="Dierschke T."/>
            <person name="Dolan L."/>
            <person name="Dorantes-Acosta A.E."/>
            <person name="Eklund D.M."/>
            <person name="Florent S.N."/>
            <person name="Flores-Sandoval E."/>
            <person name="Fujiyama A."/>
            <person name="Fukuzawa H."/>
            <person name="Galik B."/>
            <person name="Grimanelli D."/>
            <person name="Grimwood J."/>
            <person name="Grossniklaus U."/>
            <person name="Hamada T."/>
            <person name="Haseloff J."/>
            <person name="Hetherington A.J."/>
            <person name="Higo A."/>
            <person name="Hirakawa Y."/>
            <person name="Hundley H.N."/>
            <person name="Ikeda Y."/>
            <person name="Inoue K."/>
            <person name="Inoue S.I."/>
            <person name="Ishida S."/>
            <person name="Jia Q."/>
            <person name="Kakita M."/>
            <person name="Kanazawa T."/>
            <person name="Kawai Y."/>
            <person name="Kawashima T."/>
            <person name="Kennedy M."/>
            <person name="Kinose K."/>
            <person name="Kinoshita T."/>
            <person name="Kohara Y."/>
            <person name="Koide E."/>
            <person name="Komatsu K."/>
            <person name="Kopischke S."/>
            <person name="Kubo M."/>
            <person name="Kyozuka J."/>
            <person name="Lagercrantz U."/>
            <person name="Lin S.S."/>
            <person name="Lindquist E."/>
            <person name="Lipzen A.M."/>
            <person name="Lu C.W."/>
            <person name="De Luna E."/>
            <person name="Martienssen R.A."/>
            <person name="Minamino N."/>
            <person name="Mizutani M."/>
            <person name="Mizutani M."/>
            <person name="Mochizuki N."/>
            <person name="Monte I."/>
            <person name="Mosher R."/>
            <person name="Nagasaki H."/>
            <person name="Nakagami H."/>
            <person name="Naramoto S."/>
            <person name="Nishitani K."/>
            <person name="Ohtani M."/>
            <person name="Okamoto T."/>
            <person name="Okumura M."/>
            <person name="Phillips J."/>
            <person name="Pollak B."/>
            <person name="Reinders A."/>
            <person name="Rovekamp M."/>
            <person name="Sano R."/>
            <person name="Sawa S."/>
            <person name="Schmid M.W."/>
            <person name="Shirakawa M."/>
            <person name="Solano R."/>
            <person name="Spunde A."/>
            <person name="Suetsugu N."/>
            <person name="Sugano S."/>
            <person name="Sugiyama A."/>
            <person name="Sun R."/>
            <person name="Suzuki Y."/>
            <person name="Takenaka M."/>
            <person name="Takezawa D."/>
            <person name="Tomogane H."/>
            <person name="Tsuzuki M."/>
            <person name="Ueda T."/>
            <person name="Umeda M."/>
            <person name="Ward J.M."/>
            <person name="Watanabe Y."/>
            <person name="Yazaki K."/>
            <person name="Yokoyama R."/>
            <person name="Yoshitake Y."/>
            <person name="Yotsui I."/>
            <person name="Zachgo S."/>
            <person name="Schmutz J."/>
        </authorList>
    </citation>
    <scope>NUCLEOTIDE SEQUENCE [LARGE SCALE GENOMIC DNA]</scope>
    <source>
        <strain evidence="3">Tak-1</strain>
    </source>
</reference>